<sequence length="478" mass="51463">MVGSFIFVPILLLMIVNVLSFSHKSKLHNILFGFGLLTALAQIALVLWPNKNFWQLTANYQFNVIKFNLAADNLTLVMLLAIGLVGLIALIVARGLINDVDQEYNFTNLWFIALTGMNGLVLATDIFSLYVFIEITAVASFILIALTKERDALEGAFKYVIFSSFATVLMLAAIALLVFFAGDTSFAAIANAIKANPGNSLILMGLILYLLSVFIKSGLIPFHGWLPDAYSAAPAITSIFIAGIVTKVVGIYPLIRFVQLTGTLADPLRNILLLVGGTSIVIAALSALGQTNFKRLLAYSSISQMGYIVLGLAAGSALGLAGAILHIFNHAVFKSLLFINAAAVEKQTGTLDIDKMGGLAEKMPYTGATSAIASLSTAGIPPLSGFWSKLLIIIALWNAQLYFYATVAVLASLLTLGYMLTLQRKVFFGQLENAFYETKEAGWQLVLPSLLLAGIILGLGLGFPWLINTWLIPIGKIL</sequence>
<keyword evidence="5 8" id="KW-1133">Transmembrane helix</keyword>
<keyword evidence="3" id="KW-1003">Cell membrane</keyword>
<dbReference type="InterPro" id="IPR003918">
    <property type="entry name" value="NADH_UbQ_OxRdtase"/>
</dbReference>
<dbReference type="GO" id="GO:0008137">
    <property type="term" value="F:NADH dehydrogenase (ubiquinone) activity"/>
    <property type="evidence" value="ECO:0007669"/>
    <property type="project" value="InterPro"/>
</dbReference>
<feature type="transmembrane region" description="Helical" evidence="8">
    <location>
        <begin position="371"/>
        <end position="394"/>
    </location>
</feature>
<feature type="transmembrane region" description="Helical" evidence="8">
    <location>
        <begin position="30"/>
        <end position="49"/>
    </location>
</feature>
<evidence type="ECO:0000313" key="11">
    <source>
        <dbReference type="Proteomes" id="UP000178951"/>
    </source>
</evidence>
<protein>
    <recommendedName>
        <fullName evidence="9">NADH:quinone oxidoreductase/Mrp antiporter transmembrane domain-containing protein</fullName>
    </recommendedName>
</protein>
<feature type="domain" description="NADH:quinone oxidoreductase/Mrp antiporter transmembrane" evidence="9">
    <location>
        <begin position="123"/>
        <end position="415"/>
    </location>
</feature>
<dbReference type="GO" id="GO:0005886">
    <property type="term" value="C:plasma membrane"/>
    <property type="evidence" value="ECO:0007669"/>
    <property type="project" value="UniProtKB-SubCell"/>
</dbReference>
<keyword evidence="6 8" id="KW-0472">Membrane</keyword>
<feature type="transmembrane region" description="Helical" evidence="8">
    <location>
        <begin position="271"/>
        <end position="293"/>
    </location>
</feature>
<feature type="transmembrane region" description="Helical" evidence="8">
    <location>
        <begin position="201"/>
        <end position="220"/>
    </location>
</feature>
<evidence type="ECO:0000256" key="7">
    <source>
        <dbReference type="RuleBase" id="RU000320"/>
    </source>
</evidence>
<dbReference type="PANTHER" id="PTHR42703">
    <property type="entry name" value="NADH DEHYDROGENASE"/>
    <property type="match status" value="1"/>
</dbReference>
<evidence type="ECO:0000256" key="5">
    <source>
        <dbReference type="ARBA" id="ARBA00022989"/>
    </source>
</evidence>
<organism evidence="10 11">
    <name type="scientific">candidate division WOR-1 bacterium RIFOXYB2_FULL_48_7</name>
    <dbReference type="NCBI Taxonomy" id="1802583"/>
    <lineage>
        <taxon>Bacteria</taxon>
        <taxon>Bacillati</taxon>
        <taxon>Saganbacteria</taxon>
    </lineage>
</organism>
<evidence type="ECO:0000256" key="1">
    <source>
        <dbReference type="ARBA" id="ARBA00004651"/>
    </source>
</evidence>
<reference evidence="10 11" key="1">
    <citation type="journal article" date="2016" name="Nat. Commun.">
        <title>Thousands of microbial genomes shed light on interconnected biogeochemical processes in an aquifer system.</title>
        <authorList>
            <person name="Anantharaman K."/>
            <person name="Brown C.T."/>
            <person name="Hug L.A."/>
            <person name="Sharon I."/>
            <person name="Castelle C.J."/>
            <person name="Probst A.J."/>
            <person name="Thomas B.C."/>
            <person name="Singh A."/>
            <person name="Wilkins M.J."/>
            <person name="Karaoz U."/>
            <person name="Brodie E.L."/>
            <person name="Williams K.H."/>
            <person name="Hubbard S.S."/>
            <person name="Banfield J.F."/>
        </authorList>
    </citation>
    <scope>NUCLEOTIDE SEQUENCE [LARGE SCALE GENOMIC DNA]</scope>
</reference>
<evidence type="ECO:0000256" key="3">
    <source>
        <dbReference type="ARBA" id="ARBA00022475"/>
    </source>
</evidence>
<dbReference type="STRING" id="1802583.A2311_02115"/>
<feature type="transmembrane region" description="Helical" evidence="8">
    <location>
        <begin position="129"/>
        <end position="147"/>
    </location>
</feature>
<evidence type="ECO:0000259" key="9">
    <source>
        <dbReference type="Pfam" id="PF00361"/>
    </source>
</evidence>
<comment type="subcellular location">
    <subcellularLocation>
        <location evidence="1">Cell membrane</location>
        <topology evidence="1">Multi-pass membrane protein</topology>
    </subcellularLocation>
    <subcellularLocation>
        <location evidence="7">Membrane</location>
        <topology evidence="7">Multi-pass membrane protein</topology>
    </subcellularLocation>
</comment>
<feature type="transmembrane region" description="Helical" evidence="8">
    <location>
        <begin position="401"/>
        <end position="421"/>
    </location>
</feature>
<evidence type="ECO:0000256" key="4">
    <source>
        <dbReference type="ARBA" id="ARBA00022692"/>
    </source>
</evidence>
<dbReference type="EMBL" id="MEUF01000005">
    <property type="protein sequence ID" value="OGC36811.1"/>
    <property type="molecule type" value="Genomic_DNA"/>
</dbReference>
<name>A0A1F4TVX5_UNCSA</name>
<evidence type="ECO:0000256" key="8">
    <source>
        <dbReference type="SAM" id="Phobius"/>
    </source>
</evidence>
<dbReference type="InterPro" id="IPR001750">
    <property type="entry name" value="ND/Mrp_TM"/>
</dbReference>
<dbReference type="Proteomes" id="UP000178951">
    <property type="component" value="Unassembled WGS sequence"/>
</dbReference>
<dbReference type="InterPro" id="IPR050586">
    <property type="entry name" value="CPA3_Na-H_Antiporter_D"/>
</dbReference>
<comment type="similarity">
    <text evidence="2">Belongs to the CPA3 antiporters (TC 2.A.63) subunit D family.</text>
</comment>
<dbReference type="PANTHER" id="PTHR42703:SF1">
    <property type="entry name" value="NA(+)_H(+) ANTIPORTER SUBUNIT D1"/>
    <property type="match status" value="1"/>
</dbReference>
<feature type="transmembrane region" description="Helical" evidence="8">
    <location>
        <begin position="159"/>
        <end position="181"/>
    </location>
</feature>
<evidence type="ECO:0000256" key="2">
    <source>
        <dbReference type="ARBA" id="ARBA00005346"/>
    </source>
</evidence>
<evidence type="ECO:0000256" key="6">
    <source>
        <dbReference type="ARBA" id="ARBA00023136"/>
    </source>
</evidence>
<gene>
    <name evidence="10" type="ORF">A2311_02115</name>
</gene>
<keyword evidence="4 7" id="KW-0812">Transmembrane</keyword>
<feature type="transmembrane region" description="Helical" evidence="8">
    <location>
        <begin position="232"/>
        <end position="255"/>
    </location>
</feature>
<comment type="caution">
    <text evidence="10">The sequence shown here is derived from an EMBL/GenBank/DDBJ whole genome shotgun (WGS) entry which is preliminary data.</text>
</comment>
<dbReference type="PRINTS" id="PR01437">
    <property type="entry name" value="NUOXDRDTASE4"/>
</dbReference>
<feature type="transmembrane region" description="Helical" evidence="8">
    <location>
        <begin position="69"/>
        <end position="92"/>
    </location>
</feature>
<dbReference type="GO" id="GO:0042773">
    <property type="term" value="P:ATP synthesis coupled electron transport"/>
    <property type="evidence" value="ECO:0007669"/>
    <property type="project" value="InterPro"/>
</dbReference>
<accession>A0A1F4TVX5</accession>
<evidence type="ECO:0000313" key="10">
    <source>
        <dbReference type="EMBL" id="OGC36811.1"/>
    </source>
</evidence>
<feature type="transmembrane region" description="Helical" evidence="8">
    <location>
        <begin position="305"/>
        <end position="328"/>
    </location>
</feature>
<dbReference type="AlphaFoldDB" id="A0A1F4TVX5"/>
<feature type="transmembrane region" description="Helical" evidence="8">
    <location>
        <begin position="104"/>
        <end position="123"/>
    </location>
</feature>
<dbReference type="Pfam" id="PF00361">
    <property type="entry name" value="Proton_antipo_M"/>
    <property type="match status" value="1"/>
</dbReference>
<proteinExistence type="inferred from homology"/>
<feature type="transmembrane region" description="Helical" evidence="8">
    <location>
        <begin position="6"/>
        <end position="23"/>
    </location>
</feature>
<feature type="transmembrane region" description="Helical" evidence="8">
    <location>
        <begin position="441"/>
        <end position="467"/>
    </location>
</feature>